<keyword evidence="2" id="KW-1185">Reference proteome</keyword>
<sequence length="153" mass="17532">MWRQSLVVIDQANRTRRVHGRGGSMVGMLHYFHRNDLHVCKAGDYLDKLPDNKRMCGSQGYQLLSLFSPLKHCRGIPLPVLAGFQAQRGRAFWLSDVQMVCARTLVIKDRKGEGNSCIHRLFAYQNSIFPRGRPLNPSRYRTKLLRSTDLFSG</sequence>
<evidence type="ECO:0000313" key="1">
    <source>
        <dbReference type="EMBL" id="KAI5066929.1"/>
    </source>
</evidence>
<name>A0A9D4UGF2_ADICA</name>
<dbReference type="EMBL" id="JABFUD020000017">
    <property type="protein sequence ID" value="KAI5066929.1"/>
    <property type="molecule type" value="Genomic_DNA"/>
</dbReference>
<proteinExistence type="predicted"/>
<gene>
    <name evidence="1" type="ORF">GOP47_0017457</name>
</gene>
<dbReference type="Proteomes" id="UP000886520">
    <property type="component" value="Chromosome 17"/>
</dbReference>
<dbReference type="AlphaFoldDB" id="A0A9D4UGF2"/>
<evidence type="ECO:0000313" key="2">
    <source>
        <dbReference type="Proteomes" id="UP000886520"/>
    </source>
</evidence>
<accession>A0A9D4UGF2</accession>
<organism evidence="1 2">
    <name type="scientific">Adiantum capillus-veneris</name>
    <name type="common">Maidenhair fern</name>
    <dbReference type="NCBI Taxonomy" id="13818"/>
    <lineage>
        <taxon>Eukaryota</taxon>
        <taxon>Viridiplantae</taxon>
        <taxon>Streptophyta</taxon>
        <taxon>Embryophyta</taxon>
        <taxon>Tracheophyta</taxon>
        <taxon>Polypodiopsida</taxon>
        <taxon>Polypodiidae</taxon>
        <taxon>Polypodiales</taxon>
        <taxon>Pteridineae</taxon>
        <taxon>Pteridaceae</taxon>
        <taxon>Vittarioideae</taxon>
        <taxon>Adiantum</taxon>
    </lineage>
</organism>
<comment type="caution">
    <text evidence="1">The sequence shown here is derived from an EMBL/GenBank/DDBJ whole genome shotgun (WGS) entry which is preliminary data.</text>
</comment>
<reference evidence="1" key="1">
    <citation type="submission" date="2021-01" db="EMBL/GenBank/DDBJ databases">
        <title>Adiantum capillus-veneris genome.</title>
        <authorList>
            <person name="Fang Y."/>
            <person name="Liao Q."/>
        </authorList>
    </citation>
    <scope>NUCLEOTIDE SEQUENCE</scope>
    <source>
        <strain evidence="1">H3</strain>
        <tissue evidence="1">Leaf</tissue>
    </source>
</reference>
<protein>
    <submittedName>
        <fullName evidence="1">Uncharacterized protein</fullName>
    </submittedName>
</protein>